<gene>
    <name evidence="2 4 5" type="ORF">SRAE_2000297700</name>
</gene>
<dbReference type="GeneID" id="36380689"/>
<accession>A0A090MZ50</accession>
<protein>
    <submittedName>
        <fullName evidence="2 4">Uncharacterized protein</fullName>
    </submittedName>
</protein>
<dbReference type="WormBase" id="SRAE_2000297700">
    <property type="protein sequence ID" value="SRP05288"/>
    <property type="gene ID" value="WBGene00263196"/>
</dbReference>
<dbReference type="RefSeq" id="XP_024507519.1">
    <property type="nucleotide sequence ID" value="XM_024654115.1"/>
</dbReference>
<dbReference type="CTD" id="36380689"/>
<evidence type="ECO:0000313" key="2">
    <source>
        <dbReference type="EMBL" id="CEF68319.1"/>
    </source>
</evidence>
<reference evidence="4" key="2">
    <citation type="submission" date="2020-12" db="UniProtKB">
        <authorList>
            <consortium name="WormBaseParasite"/>
        </authorList>
    </citation>
    <scope>IDENTIFICATION</scope>
</reference>
<proteinExistence type="predicted"/>
<feature type="chain" id="PRO_5015031372" evidence="1">
    <location>
        <begin position="23"/>
        <end position="214"/>
    </location>
</feature>
<dbReference type="Proteomes" id="UP000035682">
    <property type="component" value="Unplaced"/>
</dbReference>
<reference evidence="2 3" key="1">
    <citation type="submission" date="2014-09" db="EMBL/GenBank/DDBJ databases">
        <authorList>
            <person name="Martin A.A."/>
        </authorList>
    </citation>
    <scope>NUCLEOTIDE SEQUENCE</scope>
    <source>
        <strain evidence="3">ED321</strain>
        <strain evidence="2">ED321 Heterogonic</strain>
    </source>
</reference>
<dbReference type="WBParaSite" id="SRAE_2000297700.1">
    <property type="protein sequence ID" value="SRAE_2000297700.1"/>
    <property type="gene ID" value="WBGene00263196"/>
</dbReference>
<evidence type="ECO:0000313" key="4">
    <source>
        <dbReference type="WBParaSite" id="SRAE_2000297700.1"/>
    </source>
</evidence>
<dbReference type="EMBL" id="LN609529">
    <property type="protein sequence ID" value="CEF68319.1"/>
    <property type="molecule type" value="Genomic_DNA"/>
</dbReference>
<name>A0A090MZ50_STRRB</name>
<keyword evidence="1" id="KW-0732">Signal</keyword>
<keyword evidence="3" id="KW-1185">Reference proteome</keyword>
<evidence type="ECO:0000313" key="5">
    <source>
        <dbReference type="WormBase" id="SRAE_2000297700"/>
    </source>
</evidence>
<evidence type="ECO:0000313" key="3">
    <source>
        <dbReference type="Proteomes" id="UP000035682"/>
    </source>
</evidence>
<organism evidence="2">
    <name type="scientific">Strongyloides ratti</name>
    <name type="common">Parasitic roundworm</name>
    <dbReference type="NCBI Taxonomy" id="34506"/>
    <lineage>
        <taxon>Eukaryota</taxon>
        <taxon>Metazoa</taxon>
        <taxon>Ecdysozoa</taxon>
        <taxon>Nematoda</taxon>
        <taxon>Chromadorea</taxon>
        <taxon>Rhabditida</taxon>
        <taxon>Tylenchina</taxon>
        <taxon>Panagrolaimomorpha</taxon>
        <taxon>Strongyloidoidea</taxon>
        <taxon>Strongyloididae</taxon>
        <taxon>Strongyloides</taxon>
    </lineage>
</organism>
<dbReference type="AlphaFoldDB" id="A0A090MZ50"/>
<feature type="signal peptide" evidence="1">
    <location>
        <begin position="1"/>
        <end position="22"/>
    </location>
</feature>
<sequence>MKNKIIFQLLILLLIHLIGYEGIHVICESNGTKNCTMTMTKDETSLSSDFYNLIPAYRRRDIESILNDTRLSWDDRRDRVNNYFKTYIPYDTMKTYSKLLSDKIERDMEEKFEKTRLSFDKLFREKFNFIKFNHSLFPPVKFDFSEKDFEKLPGNKYMRNEVYTGPYDKSFTQRINTNLPNESGKFFFDRRINRLPIDKFNGIIRPYRYCIPIC</sequence>
<evidence type="ECO:0000256" key="1">
    <source>
        <dbReference type="SAM" id="SignalP"/>
    </source>
</evidence>